<accession>M2R3Y9</accession>
<feature type="transmembrane region" description="Helical" evidence="1">
    <location>
        <begin position="124"/>
        <end position="150"/>
    </location>
</feature>
<dbReference type="STRING" id="914234.M2R3Y9"/>
<dbReference type="HOGENOM" id="CLU_053360_1_0_1"/>
<keyword evidence="1" id="KW-0812">Transmembrane</keyword>
<dbReference type="OrthoDB" id="2802397at2759"/>
<gene>
    <name evidence="3" type="ORF">CERSUDRAFT_76363</name>
</gene>
<dbReference type="Pfam" id="PF20151">
    <property type="entry name" value="DUF6533"/>
    <property type="match status" value="1"/>
</dbReference>
<feature type="domain" description="DUF6533" evidence="2">
    <location>
        <begin position="28"/>
        <end position="70"/>
    </location>
</feature>
<protein>
    <recommendedName>
        <fullName evidence="2">DUF6533 domain-containing protein</fullName>
    </recommendedName>
</protein>
<dbReference type="InterPro" id="IPR045340">
    <property type="entry name" value="DUF6533"/>
</dbReference>
<feature type="transmembrane region" description="Helical" evidence="1">
    <location>
        <begin position="93"/>
        <end position="112"/>
    </location>
</feature>
<keyword evidence="1" id="KW-1133">Transmembrane helix</keyword>
<feature type="transmembrane region" description="Helical" evidence="1">
    <location>
        <begin position="247"/>
        <end position="269"/>
    </location>
</feature>
<reference evidence="3 4" key="1">
    <citation type="journal article" date="2012" name="Proc. Natl. Acad. Sci. U.S.A.">
        <title>Comparative genomics of Ceriporiopsis subvermispora and Phanerochaete chrysosporium provide insight into selective ligninolysis.</title>
        <authorList>
            <person name="Fernandez-Fueyo E."/>
            <person name="Ruiz-Duenas F.J."/>
            <person name="Ferreira P."/>
            <person name="Floudas D."/>
            <person name="Hibbett D.S."/>
            <person name="Canessa P."/>
            <person name="Larrondo L.F."/>
            <person name="James T.Y."/>
            <person name="Seelenfreund D."/>
            <person name="Lobos S."/>
            <person name="Polanco R."/>
            <person name="Tello M."/>
            <person name="Honda Y."/>
            <person name="Watanabe T."/>
            <person name="Watanabe T."/>
            <person name="Ryu J.S."/>
            <person name="Kubicek C.P."/>
            <person name="Schmoll M."/>
            <person name="Gaskell J."/>
            <person name="Hammel K.E."/>
            <person name="St John F.J."/>
            <person name="Vanden Wymelenberg A."/>
            <person name="Sabat G."/>
            <person name="Splinter BonDurant S."/>
            <person name="Syed K."/>
            <person name="Yadav J.S."/>
            <person name="Doddapaneni H."/>
            <person name="Subramanian V."/>
            <person name="Lavin J.L."/>
            <person name="Oguiza J.A."/>
            <person name="Perez G."/>
            <person name="Pisabarro A.G."/>
            <person name="Ramirez L."/>
            <person name="Santoyo F."/>
            <person name="Master E."/>
            <person name="Coutinho P.M."/>
            <person name="Henrissat B."/>
            <person name="Lombard V."/>
            <person name="Magnuson J.K."/>
            <person name="Kuees U."/>
            <person name="Hori C."/>
            <person name="Igarashi K."/>
            <person name="Samejima M."/>
            <person name="Held B.W."/>
            <person name="Barry K.W."/>
            <person name="LaButti K.M."/>
            <person name="Lapidus A."/>
            <person name="Lindquist E.A."/>
            <person name="Lucas S.M."/>
            <person name="Riley R."/>
            <person name="Salamov A.A."/>
            <person name="Hoffmeister D."/>
            <person name="Schwenk D."/>
            <person name="Hadar Y."/>
            <person name="Yarden O."/>
            <person name="de Vries R.P."/>
            <person name="Wiebenga A."/>
            <person name="Stenlid J."/>
            <person name="Eastwood D."/>
            <person name="Grigoriev I.V."/>
            <person name="Berka R.M."/>
            <person name="Blanchette R.A."/>
            <person name="Kersten P."/>
            <person name="Martinez A.T."/>
            <person name="Vicuna R."/>
            <person name="Cullen D."/>
        </authorList>
    </citation>
    <scope>NUCLEOTIDE SEQUENCE [LARGE SCALE GENOMIC DNA]</scope>
    <source>
        <strain evidence="3 4">B</strain>
    </source>
</reference>
<evidence type="ECO:0000259" key="2">
    <source>
        <dbReference type="Pfam" id="PF20151"/>
    </source>
</evidence>
<evidence type="ECO:0000313" key="4">
    <source>
        <dbReference type="Proteomes" id="UP000016930"/>
    </source>
</evidence>
<evidence type="ECO:0000256" key="1">
    <source>
        <dbReference type="SAM" id="Phobius"/>
    </source>
</evidence>
<organism evidence="3 4">
    <name type="scientific">Ceriporiopsis subvermispora (strain B)</name>
    <name type="common">White-rot fungus</name>
    <name type="synonym">Gelatoporia subvermispora</name>
    <dbReference type="NCBI Taxonomy" id="914234"/>
    <lineage>
        <taxon>Eukaryota</taxon>
        <taxon>Fungi</taxon>
        <taxon>Dikarya</taxon>
        <taxon>Basidiomycota</taxon>
        <taxon>Agaricomycotina</taxon>
        <taxon>Agaricomycetes</taxon>
        <taxon>Polyporales</taxon>
        <taxon>Gelatoporiaceae</taxon>
        <taxon>Gelatoporia</taxon>
    </lineage>
</organism>
<keyword evidence="4" id="KW-1185">Reference proteome</keyword>
<sequence length="355" mass="38942">MSANQTQSQAEAAAEVISFVQTEFVYNCCALASSVVVLYDHILTFPQEVRVMWKRKFSIVITLFHVNRWALFSEAILNLILFLPLPSLLSCNAVNYLLSISGLVLLIVWAVFSTVRVFAISAGNWYLSLATLVIGLVPLGANIDYAFFTAQNEIDSLPFLGTFCDDNQTASMALIIALTTTSRVCAIVSDVIVLLVTWFKTYSIKRTADRTGTRAPLASMLIRDGTFYFVLILLLNILQIVGNNTGVFAGTTGFFGQPLSGIIVSRFLMNLRQLDRTTSDAAVTRQPFGISLSGEQSEYTQGSSLRFVSMLGNMGEELEHGSEDVTWPPDTSDDDQVLDVNASSSEGVDVYETVL</sequence>
<evidence type="ECO:0000313" key="3">
    <source>
        <dbReference type="EMBL" id="EMD33641.1"/>
    </source>
</evidence>
<name>M2R3Y9_CERS8</name>
<dbReference type="Proteomes" id="UP000016930">
    <property type="component" value="Unassembled WGS sequence"/>
</dbReference>
<dbReference type="EMBL" id="KB445805">
    <property type="protein sequence ID" value="EMD33641.1"/>
    <property type="molecule type" value="Genomic_DNA"/>
</dbReference>
<proteinExistence type="predicted"/>
<keyword evidence="1" id="KW-0472">Membrane</keyword>
<dbReference type="AlphaFoldDB" id="M2R3Y9"/>
<feature type="transmembrane region" description="Helical" evidence="1">
    <location>
        <begin position="170"/>
        <end position="199"/>
    </location>
</feature>
<feature type="transmembrane region" description="Helical" evidence="1">
    <location>
        <begin position="220"/>
        <end position="241"/>
    </location>
</feature>
<feature type="transmembrane region" description="Helical" evidence="1">
    <location>
        <begin position="57"/>
        <end position="81"/>
    </location>
</feature>